<gene>
    <name evidence="3" type="ORF">BDA96_02G113500</name>
</gene>
<dbReference type="InterPro" id="IPR036047">
    <property type="entry name" value="F-box-like_dom_sf"/>
</dbReference>
<dbReference type="Pfam" id="PF24758">
    <property type="entry name" value="LRR_At5g56370"/>
    <property type="match status" value="1"/>
</dbReference>
<dbReference type="SUPFAM" id="SSF81383">
    <property type="entry name" value="F-box domain"/>
    <property type="match status" value="1"/>
</dbReference>
<reference evidence="3" key="2">
    <citation type="submission" date="2020-10" db="EMBL/GenBank/DDBJ databases">
        <authorList>
            <person name="Cooper E.A."/>
            <person name="Brenton Z.W."/>
            <person name="Flinn B.S."/>
            <person name="Jenkins J."/>
            <person name="Shu S."/>
            <person name="Flowers D."/>
            <person name="Luo F."/>
            <person name="Wang Y."/>
            <person name="Xia P."/>
            <person name="Barry K."/>
            <person name="Daum C."/>
            <person name="Lipzen A."/>
            <person name="Yoshinaga Y."/>
            <person name="Schmutz J."/>
            <person name="Saski C."/>
            <person name="Vermerris W."/>
            <person name="Kresovich S."/>
        </authorList>
    </citation>
    <scope>NUCLEOTIDE SEQUENCE</scope>
</reference>
<sequence length="476" mass="53979">MDARSKMKKRRLEEEQRREQELPVPTTRGPDLLSRLPDDILDSIITLLPAKDSARTQILSRRWRTFWRNAPLNLEANISYKNLNKDAHMASICSLLSRHEGPLRRFSLTCQLAGNDFQLVDTLMQSPRINDFLELEICSYSLLPPSLLRLLPAVRALHLYKRTAFSQDLIFPDLNQLTLPNCSLNFPNLKHLTLAKVHISGTALHAVLLGCPVLESLVLDGNIGCHRLQISSLNLRSLGVSVGVVLGEKLQELIVEDAPLLETLIPQPPTYGLVIRVIHAPKLKTLGYLHDDIPIFQLGTMLFEKMVPIISLPNAMRTVKTLALLTAPDLDLVTGFLKCFPCVEKLYIGSYTRILTKNEQTYAPLECLDRHLKKMQIINYEDNSADVNFVKFFILNARVLEAIKFVVRQGQCGTKWIARQHKKLEVDGRASRGATFYFEADPKHRLSCLVHMKHIHDLASDPFDESLCRCPGDRIF</sequence>
<dbReference type="EMBL" id="CM027681">
    <property type="protein sequence ID" value="KAG0542547.1"/>
    <property type="molecule type" value="Genomic_DNA"/>
</dbReference>
<dbReference type="InterPro" id="IPR053781">
    <property type="entry name" value="F-box_AtFBL13-like"/>
</dbReference>
<dbReference type="OrthoDB" id="674834at2759"/>
<dbReference type="PANTHER" id="PTHR32141">
    <property type="match status" value="1"/>
</dbReference>
<dbReference type="SUPFAM" id="SSF52047">
    <property type="entry name" value="RNI-like"/>
    <property type="match status" value="1"/>
</dbReference>
<dbReference type="AlphaFoldDB" id="A0A921US50"/>
<dbReference type="Pfam" id="PF08387">
    <property type="entry name" value="FBD"/>
    <property type="match status" value="1"/>
</dbReference>
<feature type="compositionally biased region" description="Basic and acidic residues" evidence="1">
    <location>
        <begin position="1"/>
        <end position="21"/>
    </location>
</feature>
<organism evidence="3 4">
    <name type="scientific">Sorghum bicolor</name>
    <name type="common">Sorghum</name>
    <name type="synonym">Sorghum vulgare</name>
    <dbReference type="NCBI Taxonomy" id="4558"/>
    <lineage>
        <taxon>Eukaryota</taxon>
        <taxon>Viridiplantae</taxon>
        <taxon>Streptophyta</taxon>
        <taxon>Embryophyta</taxon>
        <taxon>Tracheophyta</taxon>
        <taxon>Spermatophyta</taxon>
        <taxon>Magnoliopsida</taxon>
        <taxon>Liliopsida</taxon>
        <taxon>Poales</taxon>
        <taxon>Poaceae</taxon>
        <taxon>PACMAD clade</taxon>
        <taxon>Panicoideae</taxon>
        <taxon>Andropogonodae</taxon>
        <taxon>Andropogoneae</taxon>
        <taxon>Sorghinae</taxon>
        <taxon>Sorghum</taxon>
    </lineage>
</organism>
<dbReference type="Gene3D" id="3.80.10.10">
    <property type="entry name" value="Ribonuclease Inhibitor"/>
    <property type="match status" value="1"/>
</dbReference>
<proteinExistence type="predicted"/>
<dbReference type="Pfam" id="PF00646">
    <property type="entry name" value="F-box"/>
    <property type="match status" value="1"/>
</dbReference>
<feature type="domain" description="F-box" evidence="2">
    <location>
        <begin position="30"/>
        <end position="83"/>
    </location>
</feature>
<dbReference type="InterPro" id="IPR006566">
    <property type="entry name" value="FBD"/>
</dbReference>
<evidence type="ECO:0000256" key="1">
    <source>
        <dbReference type="SAM" id="MobiDB-lite"/>
    </source>
</evidence>
<dbReference type="InterPro" id="IPR032675">
    <property type="entry name" value="LRR_dom_sf"/>
</dbReference>
<evidence type="ECO:0000313" key="3">
    <source>
        <dbReference type="EMBL" id="KAG0542547.1"/>
    </source>
</evidence>
<feature type="region of interest" description="Disordered" evidence="1">
    <location>
        <begin position="1"/>
        <end position="29"/>
    </location>
</feature>
<dbReference type="KEGG" id="sbi:8057292"/>
<dbReference type="OMA" id="PCIRNEG"/>
<dbReference type="Proteomes" id="UP000807115">
    <property type="component" value="Chromosome 2"/>
</dbReference>
<reference evidence="3" key="1">
    <citation type="journal article" date="2019" name="BMC Genomics">
        <title>A new reference genome for Sorghum bicolor reveals high levels of sequence similarity between sweet and grain genotypes: implications for the genetics of sugar metabolism.</title>
        <authorList>
            <person name="Cooper E.A."/>
            <person name="Brenton Z.W."/>
            <person name="Flinn B.S."/>
            <person name="Jenkins J."/>
            <person name="Shu S."/>
            <person name="Flowers D."/>
            <person name="Luo F."/>
            <person name="Wang Y."/>
            <person name="Xia P."/>
            <person name="Barry K."/>
            <person name="Daum C."/>
            <person name="Lipzen A."/>
            <person name="Yoshinaga Y."/>
            <person name="Schmutz J."/>
            <person name="Saski C."/>
            <person name="Vermerris W."/>
            <person name="Kresovich S."/>
        </authorList>
    </citation>
    <scope>NUCLEOTIDE SEQUENCE</scope>
</reference>
<evidence type="ECO:0000259" key="2">
    <source>
        <dbReference type="PROSITE" id="PS50181"/>
    </source>
</evidence>
<evidence type="ECO:0000313" key="4">
    <source>
        <dbReference type="Proteomes" id="UP000807115"/>
    </source>
</evidence>
<dbReference type="CDD" id="cd22160">
    <property type="entry name" value="F-box_AtFBL13-like"/>
    <property type="match status" value="1"/>
</dbReference>
<dbReference type="InterPro" id="IPR001810">
    <property type="entry name" value="F-box_dom"/>
</dbReference>
<comment type="caution">
    <text evidence="3">The sequence shown here is derived from an EMBL/GenBank/DDBJ whole genome shotgun (WGS) entry which is preliminary data.</text>
</comment>
<dbReference type="InterPro" id="IPR055411">
    <property type="entry name" value="LRR_FXL15/At3g58940/PEG3-like"/>
</dbReference>
<dbReference type="PANTHER" id="PTHR32141:SF34">
    <property type="entry name" value="OS12G0558366 PROTEIN"/>
    <property type="match status" value="1"/>
</dbReference>
<protein>
    <recommendedName>
        <fullName evidence="2">F-box domain-containing protein</fullName>
    </recommendedName>
</protein>
<name>A0A921US50_SORBI</name>
<dbReference type="InterPro" id="IPR055302">
    <property type="entry name" value="F-box_dom-containing"/>
</dbReference>
<accession>A0A921US50</accession>
<dbReference type="PROSITE" id="PS50181">
    <property type="entry name" value="FBOX"/>
    <property type="match status" value="1"/>
</dbReference>
<dbReference type="Gramene" id="EER96232">
    <property type="protein sequence ID" value="EER96232"/>
    <property type="gene ID" value="SORBI_3002G108200"/>
</dbReference>
<dbReference type="SMART" id="SM00256">
    <property type="entry name" value="FBOX"/>
    <property type="match status" value="1"/>
</dbReference>